<evidence type="ECO:0000313" key="1">
    <source>
        <dbReference type="EMBL" id="KAJ0208784.1"/>
    </source>
</evidence>
<proteinExistence type="predicted"/>
<dbReference type="Gene3D" id="3.30.559.10">
    <property type="entry name" value="Chloramphenicol acetyltransferase-like domain"/>
    <property type="match status" value="1"/>
</dbReference>
<gene>
    <name evidence="1" type="ORF">LSAT_V11C400186140</name>
</gene>
<protein>
    <submittedName>
        <fullName evidence="1">Uncharacterized protein</fullName>
    </submittedName>
</protein>
<comment type="caution">
    <text evidence="1">The sequence shown here is derived from an EMBL/GenBank/DDBJ whole genome shotgun (WGS) entry which is preliminary data.</text>
</comment>
<dbReference type="Proteomes" id="UP000235145">
    <property type="component" value="Unassembled WGS sequence"/>
</dbReference>
<sequence length="82" mass="9129">MKTVIWMTTGRDFTLSNPGMFRMGHIDAILPPRQSCVKYNLIIVILQNLYGAIMVVGASNPIIVANKDGYFNVKSSMLMSFS</sequence>
<keyword evidence="2" id="KW-1185">Reference proteome</keyword>
<name>A0A9R1VNX8_LACSA</name>
<dbReference type="EMBL" id="NBSK02000004">
    <property type="protein sequence ID" value="KAJ0208784.1"/>
    <property type="molecule type" value="Genomic_DNA"/>
</dbReference>
<reference evidence="1 2" key="1">
    <citation type="journal article" date="2017" name="Nat. Commun.">
        <title>Genome assembly with in vitro proximity ligation data and whole-genome triplication in lettuce.</title>
        <authorList>
            <person name="Reyes-Chin-Wo S."/>
            <person name="Wang Z."/>
            <person name="Yang X."/>
            <person name="Kozik A."/>
            <person name="Arikit S."/>
            <person name="Song C."/>
            <person name="Xia L."/>
            <person name="Froenicke L."/>
            <person name="Lavelle D.O."/>
            <person name="Truco M.J."/>
            <person name="Xia R."/>
            <person name="Zhu S."/>
            <person name="Xu C."/>
            <person name="Xu H."/>
            <person name="Xu X."/>
            <person name="Cox K."/>
            <person name="Korf I."/>
            <person name="Meyers B.C."/>
            <person name="Michelmore R.W."/>
        </authorList>
    </citation>
    <scope>NUCLEOTIDE SEQUENCE [LARGE SCALE GENOMIC DNA]</scope>
    <source>
        <strain evidence="2">cv. Salinas</strain>
        <tissue evidence="1">Seedlings</tissue>
    </source>
</reference>
<dbReference type="InterPro" id="IPR023213">
    <property type="entry name" value="CAT-like_dom_sf"/>
</dbReference>
<organism evidence="1 2">
    <name type="scientific">Lactuca sativa</name>
    <name type="common">Garden lettuce</name>
    <dbReference type="NCBI Taxonomy" id="4236"/>
    <lineage>
        <taxon>Eukaryota</taxon>
        <taxon>Viridiplantae</taxon>
        <taxon>Streptophyta</taxon>
        <taxon>Embryophyta</taxon>
        <taxon>Tracheophyta</taxon>
        <taxon>Spermatophyta</taxon>
        <taxon>Magnoliopsida</taxon>
        <taxon>eudicotyledons</taxon>
        <taxon>Gunneridae</taxon>
        <taxon>Pentapetalae</taxon>
        <taxon>asterids</taxon>
        <taxon>campanulids</taxon>
        <taxon>Asterales</taxon>
        <taxon>Asteraceae</taxon>
        <taxon>Cichorioideae</taxon>
        <taxon>Cichorieae</taxon>
        <taxon>Lactucinae</taxon>
        <taxon>Lactuca</taxon>
    </lineage>
</organism>
<evidence type="ECO:0000313" key="2">
    <source>
        <dbReference type="Proteomes" id="UP000235145"/>
    </source>
</evidence>
<dbReference type="AlphaFoldDB" id="A0A9R1VNX8"/>
<accession>A0A9R1VNX8</accession>